<dbReference type="EMBL" id="CAMPGE010017481">
    <property type="protein sequence ID" value="CAI2375957.1"/>
    <property type="molecule type" value="Genomic_DNA"/>
</dbReference>
<keyword evidence="2" id="KW-1185">Reference proteome</keyword>
<dbReference type="Gene3D" id="1.20.5.190">
    <property type="match status" value="1"/>
</dbReference>
<protein>
    <submittedName>
        <fullName evidence="1">Uncharacterized protein</fullName>
    </submittedName>
</protein>
<gene>
    <name evidence="1" type="ORF">ECRASSUSDP1_LOCUS17325</name>
</gene>
<evidence type="ECO:0000313" key="1">
    <source>
        <dbReference type="EMBL" id="CAI2375957.1"/>
    </source>
</evidence>
<name>A0AAD1XNK1_EUPCR</name>
<comment type="caution">
    <text evidence="1">The sequence shown here is derived from an EMBL/GenBank/DDBJ whole genome shotgun (WGS) entry which is preliminary data.</text>
</comment>
<dbReference type="PROSITE" id="PS50096">
    <property type="entry name" value="IQ"/>
    <property type="match status" value="1"/>
</dbReference>
<proteinExistence type="predicted"/>
<evidence type="ECO:0000313" key="2">
    <source>
        <dbReference type="Proteomes" id="UP001295684"/>
    </source>
</evidence>
<sequence>MLNKSRQQRRSSVYRCRNHNYQNYLNKSQYLVRKTPDRGRSDACRIEFNISKLPKFEEDRQHSGLYCFRQENHVKKGPKAQAEIIRSLKNSLVKYSRAKKVRQDLQKKILLRKLFKKKYRIASKKVLNKYSSTSNLEKAKLKRLEDGLITQFNKERNNEAALKIQKWCRKAVMRKKNQEDQKELTQAAMVVQRAWKKRREKRL</sequence>
<organism evidence="1 2">
    <name type="scientific">Euplotes crassus</name>
    <dbReference type="NCBI Taxonomy" id="5936"/>
    <lineage>
        <taxon>Eukaryota</taxon>
        <taxon>Sar</taxon>
        <taxon>Alveolata</taxon>
        <taxon>Ciliophora</taxon>
        <taxon>Intramacronucleata</taxon>
        <taxon>Spirotrichea</taxon>
        <taxon>Hypotrichia</taxon>
        <taxon>Euplotida</taxon>
        <taxon>Euplotidae</taxon>
        <taxon>Moneuplotes</taxon>
    </lineage>
</organism>
<reference evidence="1" key="1">
    <citation type="submission" date="2023-07" db="EMBL/GenBank/DDBJ databases">
        <authorList>
            <consortium name="AG Swart"/>
            <person name="Singh M."/>
            <person name="Singh A."/>
            <person name="Seah K."/>
            <person name="Emmerich C."/>
        </authorList>
    </citation>
    <scope>NUCLEOTIDE SEQUENCE</scope>
    <source>
        <strain evidence="1">DP1</strain>
    </source>
</reference>
<accession>A0AAD1XNK1</accession>
<dbReference type="Proteomes" id="UP001295684">
    <property type="component" value="Unassembled WGS sequence"/>
</dbReference>
<dbReference type="AlphaFoldDB" id="A0AAD1XNK1"/>